<proteinExistence type="predicted"/>
<sequence>MSGPRKKDQPPSALPTRRSARGAAKSASTEGYEVEAHVLPSVGLGESQEEQGAGMDKANGSAKKSYGIAGFFPAENLDSAEFSPAGKSGSAGIASLAGMSASDSSGSPGVQSNVGSGYSEGLNGFGMGSTQPAAPLFSPKFKAMLGRNYPVSVFKPRDPPSGEVLVRVFGGGMAQTGRTQGMGMHGVEVGLPKPTLTKDVEGTNLIPVHDTVEMEIESHTDENVCMEGWELPMQPPEVIAVQEVSLEALHGNMHADDDGAMMGLLWV</sequence>
<gene>
    <name evidence="1" type="ORF">L1987_64935</name>
</gene>
<dbReference type="EMBL" id="CM042039">
    <property type="protein sequence ID" value="KAI3725158.1"/>
    <property type="molecule type" value="Genomic_DNA"/>
</dbReference>
<evidence type="ECO:0000313" key="1">
    <source>
        <dbReference type="EMBL" id="KAI3725158.1"/>
    </source>
</evidence>
<comment type="caution">
    <text evidence="1">The sequence shown here is derived from an EMBL/GenBank/DDBJ whole genome shotgun (WGS) entry which is preliminary data.</text>
</comment>
<organism evidence="1 2">
    <name type="scientific">Smallanthus sonchifolius</name>
    <dbReference type="NCBI Taxonomy" id="185202"/>
    <lineage>
        <taxon>Eukaryota</taxon>
        <taxon>Viridiplantae</taxon>
        <taxon>Streptophyta</taxon>
        <taxon>Embryophyta</taxon>
        <taxon>Tracheophyta</taxon>
        <taxon>Spermatophyta</taxon>
        <taxon>Magnoliopsida</taxon>
        <taxon>eudicotyledons</taxon>
        <taxon>Gunneridae</taxon>
        <taxon>Pentapetalae</taxon>
        <taxon>asterids</taxon>
        <taxon>campanulids</taxon>
        <taxon>Asterales</taxon>
        <taxon>Asteraceae</taxon>
        <taxon>Asteroideae</taxon>
        <taxon>Heliantheae alliance</taxon>
        <taxon>Millerieae</taxon>
        <taxon>Smallanthus</taxon>
    </lineage>
</organism>
<evidence type="ECO:0000313" key="2">
    <source>
        <dbReference type="Proteomes" id="UP001056120"/>
    </source>
</evidence>
<reference evidence="2" key="1">
    <citation type="journal article" date="2022" name="Mol. Ecol. Resour.">
        <title>The genomes of chicory, endive, great burdock and yacon provide insights into Asteraceae palaeo-polyploidization history and plant inulin production.</title>
        <authorList>
            <person name="Fan W."/>
            <person name="Wang S."/>
            <person name="Wang H."/>
            <person name="Wang A."/>
            <person name="Jiang F."/>
            <person name="Liu H."/>
            <person name="Zhao H."/>
            <person name="Xu D."/>
            <person name="Zhang Y."/>
        </authorList>
    </citation>
    <scope>NUCLEOTIDE SEQUENCE [LARGE SCALE GENOMIC DNA]</scope>
    <source>
        <strain evidence="2">cv. Yunnan</strain>
    </source>
</reference>
<dbReference type="Proteomes" id="UP001056120">
    <property type="component" value="Linkage Group LG22"/>
</dbReference>
<accession>A0ACB9BSZ6</accession>
<reference evidence="1 2" key="2">
    <citation type="journal article" date="2022" name="Mol. Ecol. Resour.">
        <title>The genomes of chicory, endive, great burdock and yacon provide insights into Asteraceae paleo-polyploidization history and plant inulin production.</title>
        <authorList>
            <person name="Fan W."/>
            <person name="Wang S."/>
            <person name="Wang H."/>
            <person name="Wang A."/>
            <person name="Jiang F."/>
            <person name="Liu H."/>
            <person name="Zhao H."/>
            <person name="Xu D."/>
            <person name="Zhang Y."/>
        </authorList>
    </citation>
    <scope>NUCLEOTIDE SEQUENCE [LARGE SCALE GENOMIC DNA]</scope>
    <source>
        <strain evidence="2">cv. Yunnan</strain>
        <tissue evidence="1">Leaves</tissue>
    </source>
</reference>
<keyword evidence="2" id="KW-1185">Reference proteome</keyword>
<protein>
    <submittedName>
        <fullName evidence="1">Uncharacterized protein</fullName>
    </submittedName>
</protein>
<name>A0ACB9BSZ6_9ASTR</name>